<keyword evidence="2" id="KW-1185">Reference proteome</keyword>
<sequence>MPQFSQDLAKACRFESRLDMRCLVTKLLDDAPPPVRVAIMHLLVSLKTSLVTLVKRPDFHNLEQPVRDWGELLCALTELRLDLDRIKSSRIERLRHCHPHFIQLEHRFELLKRAYESSTLMTEIIYALVEAGQEFTTAEEILERSGEVLLRELGADLFVCRLRDEEGNWINVAASDAEEKQTPIFVWIMEDSMDTHPVMRAVNERGVFHVLSNDLRGLERGGESIDCMAYQEGYRSRLAFILRVSDCDAFGAINLYSHHPGFFDRYEPQFLADASKIVSLTVGRQLEVGKDALAKAAGGMAHVGNNVLGIMMNYNSMVLEELEAIAGEVKTALDRPQPDRDVHDLAEEISRLRKLLIDLDVDRKVDSLKGVAEAILRLKAAIGNLLTQVDKPVLMPYVRGQEVLDLEHQHHGSHS</sequence>
<dbReference type="SUPFAM" id="SSF55781">
    <property type="entry name" value="GAF domain-like"/>
    <property type="match status" value="1"/>
</dbReference>
<dbReference type="InterPro" id="IPR029016">
    <property type="entry name" value="GAF-like_dom_sf"/>
</dbReference>
<dbReference type="EMBL" id="BLTE01000003">
    <property type="protein sequence ID" value="GFK93124.1"/>
    <property type="molecule type" value="Genomic_DNA"/>
</dbReference>
<reference evidence="1 2" key="1">
    <citation type="submission" date="2020-04" db="EMBL/GenBank/DDBJ databases">
        <authorList>
            <consortium name="Desulfovibrio sp. FSS-1 genome sequencing consortium"/>
            <person name="Shimoshige H."/>
            <person name="Kobayashi H."/>
            <person name="Maekawa T."/>
        </authorList>
    </citation>
    <scope>NUCLEOTIDE SEQUENCE [LARGE SCALE GENOMIC DNA]</scope>
    <source>
        <strain evidence="1 2">SIID29052-01</strain>
    </source>
</reference>
<comment type="caution">
    <text evidence="1">The sequence shown here is derived from an EMBL/GenBank/DDBJ whole genome shotgun (WGS) entry which is preliminary data.</text>
</comment>
<dbReference type="Gene3D" id="3.30.450.40">
    <property type="match status" value="1"/>
</dbReference>
<dbReference type="Proteomes" id="UP000494245">
    <property type="component" value="Unassembled WGS sequence"/>
</dbReference>
<proteinExistence type="predicted"/>
<dbReference type="RefSeq" id="WP_173081852.1">
    <property type="nucleotide sequence ID" value="NZ_BLTE01000003.1"/>
</dbReference>
<reference evidence="1 2" key="2">
    <citation type="submission" date="2020-05" db="EMBL/GenBank/DDBJ databases">
        <title>Draft genome sequence of Desulfovibrio sp. strainFSS-1.</title>
        <authorList>
            <person name="Shimoshige H."/>
            <person name="Kobayashi H."/>
            <person name="Maekawa T."/>
        </authorList>
    </citation>
    <scope>NUCLEOTIDE SEQUENCE [LARGE SCALE GENOMIC DNA]</scope>
    <source>
        <strain evidence="1 2">SIID29052-01</strain>
    </source>
</reference>
<name>A0A6V8LN85_9BACT</name>
<protein>
    <recommendedName>
        <fullName evidence="3">GAF domain-containing protein</fullName>
    </recommendedName>
</protein>
<gene>
    <name evidence="1" type="ORF">NNJEOMEG_00953</name>
</gene>
<accession>A0A6V8LN85</accession>
<evidence type="ECO:0000313" key="2">
    <source>
        <dbReference type="Proteomes" id="UP000494245"/>
    </source>
</evidence>
<evidence type="ECO:0008006" key="3">
    <source>
        <dbReference type="Google" id="ProtNLM"/>
    </source>
</evidence>
<evidence type="ECO:0000313" key="1">
    <source>
        <dbReference type="EMBL" id="GFK93124.1"/>
    </source>
</evidence>
<organism evidence="1 2">
    <name type="scientific">Fundidesulfovibrio magnetotacticus</name>
    <dbReference type="NCBI Taxonomy" id="2730080"/>
    <lineage>
        <taxon>Bacteria</taxon>
        <taxon>Pseudomonadati</taxon>
        <taxon>Thermodesulfobacteriota</taxon>
        <taxon>Desulfovibrionia</taxon>
        <taxon>Desulfovibrionales</taxon>
        <taxon>Desulfovibrionaceae</taxon>
        <taxon>Fundidesulfovibrio</taxon>
    </lineage>
</organism>
<dbReference type="AlphaFoldDB" id="A0A6V8LN85"/>